<evidence type="ECO:0000313" key="13">
    <source>
        <dbReference type="Proteomes" id="UP000437431"/>
    </source>
</evidence>
<reference evidence="10 11" key="1">
    <citation type="submission" date="2018-08" db="EMBL/GenBank/DDBJ databases">
        <title>A genome reference for cultivated species of the human gut microbiota.</title>
        <authorList>
            <person name="Zou Y."/>
            <person name="Xue W."/>
            <person name="Luo G."/>
        </authorList>
    </citation>
    <scope>NUCLEOTIDE SEQUENCE [LARGE SCALE GENOMIC DNA]</scope>
    <source>
        <strain evidence="9 11">AF25-30LB</strain>
        <strain evidence="8 10">OM08-13BH</strain>
    </source>
</reference>
<dbReference type="EMBL" id="QRUD01000053">
    <property type="protein sequence ID" value="RGR35988.1"/>
    <property type="molecule type" value="Genomic_DNA"/>
</dbReference>
<dbReference type="Proteomes" id="UP000470952">
    <property type="component" value="Unassembled WGS sequence"/>
</dbReference>
<evidence type="ECO:0000313" key="12">
    <source>
        <dbReference type="Proteomes" id="UP000437380"/>
    </source>
</evidence>
<gene>
    <name evidence="9" type="ORF">DWY53_16470</name>
    <name evidence="8" type="ORF">DXC16_20030</name>
    <name evidence="4" type="ORF">GAY12_18280</name>
    <name evidence="7" type="ORF">GAY17_19905</name>
    <name evidence="3" type="ORF">GAY79_15240</name>
    <name evidence="5" type="ORF">GAZ76_08180</name>
    <name evidence="6" type="ORF">GAZ92_05820</name>
</gene>
<dbReference type="AlphaFoldDB" id="A0A395UNB3"/>
<dbReference type="Proteomes" id="UP000437431">
    <property type="component" value="Unassembled WGS sequence"/>
</dbReference>
<dbReference type="SMART" id="SM00857">
    <property type="entry name" value="Resolvase"/>
    <property type="match status" value="1"/>
</dbReference>
<evidence type="ECO:0000313" key="15">
    <source>
        <dbReference type="Proteomes" id="UP000470777"/>
    </source>
</evidence>
<reference evidence="12 13" key="2">
    <citation type="journal article" date="2019" name="Nat. Med.">
        <title>A library of human gut bacterial isolates paired with longitudinal multiomics data enables mechanistic microbiome research.</title>
        <authorList>
            <person name="Poyet M."/>
            <person name="Groussin M."/>
            <person name="Gibbons S.M."/>
            <person name="Avila-Pacheco J."/>
            <person name="Jiang X."/>
            <person name="Kearney S.M."/>
            <person name="Perrotta A.R."/>
            <person name="Berdy B."/>
            <person name="Zhao S."/>
            <person name="Lieberman T.D."/>
            <person name="Swanson P.K."/>
            <person name="Smith M."/>
            <person name="Roesemann S."/>
            <person name="Alexander J.E."/>
            <person name="Rich S.A."/>
            <person name="Livny J."/>
            <person name="Vlamakis H."/>
            <person name="Clish C."/>
            <person name="Bullock K."/>
            <person name="Deik A."/>
            <person name="Scott J."/>
            <person name="Pierce K.A."/>
            <person name="Xavier R.J."/>
            <person name="Alm E.J."/>
        </authorList>
    </citation>
    <scope>NUCLEOTIDE SEQUENCE [LARGE SCALE GENOMIC DNA]</scope>
    <source>
        <strain evidence="3 13">BIOML-A111</strain>
        <strain evidence="7 12">BIOML-A82</strain>
        <strain evidence="6 15">BIOML-A85</strain>
        <strain evidence="5 16">BIOML-A93</strain>
        <strain evidence="4 14">BIOML-A98</strain>
    </source>
</reference>
<sequence>MAKVGYIMAISQYDKLEEDRKWMNEFGCVRIVEENDENERNRPLWKQLMVALKRGDELVIPKFSNALRGSRELATFLEFCRVKVIRIISIHDKIDSNNILFPETKPSDVLTMMGALPEEVLALRKSAEHVVDLQEKMIISLPKVSSAKMHKLDREKTVINLYVAGHPIDDIWRASGFKSRSSVFRILNKHGIKLNRGNHSGPIKKRAEQTPKQDIEE</sequence>
<evidence type="ECO:0000313" key="14">
    <source>
        <dbReference type="Proteomes" id="UP000462015"/>
    </source>
</evidence>
<comment type="caution">
    <text evidence="9">The sequence shown here is derived from an EMBL/GenBank/DDBJ whole genome shotgun (WGS) entry which is preliminary data.</text>
</comment>
<evidence type="ECO:0000313" key="10">
    <source>
        <dbReference type="Proteomes" id="UP000261003"/>
    </source>
</evidence>
<dbReference type="EMBL" id="WDAY01000037">
    <property type="protein sequence ID" value="KAB6558470.1"/>
    <property type="molecule type" value="Genomic_DNA"/>
</dbReference>
<dbReference type="InterPro" id="IPR036162">
    <property type="entry name" value="Resolvase-like_N_sf"/>
</dbReference>
<dbReference type="EMBL" id="WCZY01000005">
    <property type="protein sequence ID" value="KAB6695406.1"/>
    <property type="molecule type" value="Genomic_DNA"/>
</dbReference>
<evidence type="ECO:0000313" key="9">
    <source>
        <dbReference type="EMBL" id="RGR35988.1"/>
    </source>
</evidence>
<feature type="compositionally biased region" description="Basic and acidic residues" evidence="1">
    <location>
        <begin position="205"/>
        <end position="217"/>
    </location>
</feature>
<dbReference type="Proteomes" id="UP000470777">
    <property type="component" value="Unassembled WGS sequence"/>
</dbReference>
<dbReference type="Pfam" id="PF00239">
    <property type="entry name" value="Resolvase"/>
    <property type="match status" value="1"/>
</dbReference>
<dbReference type="Gene3D" id="3.40.50.1390">
    <property type="entry name" value="Resolvase, N-terminal catalytic domain"/>
    <property type="match status" value="1"/>
</dbReference>
<dbReference type="EMBL" id="WDAL01000043">
    <property type="protein sequence ID" value="KAB6631760.1"/>
    <property type="molecule type" value="Genomic_DNA"/>
</dbReference>
<dbReference type="EMBL" id="WCZV01000034">
    <property type="protein sequence ID" value="KAB6696619.1"/>
    <property type="molecule type" value="Genomic_DNA"/>
</dbReference>
<dbReference type="GO" id="GO:0000150">
    <property type="term" value="F:DNA strand exchange activity"/>
    <property type="evidence" value="ECO:0007669"/>
    <property type="project" value="InterPro"/>
</dbReference>
<evidence type="ECO:0000313" key="5">
    <source>
        <dbReference type="EMBL" id="KAB6660700.1"/>
    </source>
</evidence>
<name>A0A395UNB3_PHOVU</name>
<dbReference type="EMBL" id="QSTG01000047">
    <property type="protein sequence ID" value="RGM39617.1"/>
    <property type="molecule type" value="Genomic_DNA"/>
</dbReference>
<evidence type="ECO:0000313" key="16">
    <source>
        <dbReference type="Proteomes" id="UP000470952"/>
    </source>
</evidence>
<protein>
    <submittedName>
        <fullName evidence="9">Recombinase family protein</fullName>
    </submittedName>
</protein>
<evidence type="ECO:0000313" key="7">
    <source>
        <dbReference type="EMBL" id="KAB6696619.1"/>
    </source>
</evidence>
<dbReference type="InterPro" id="IPR006119">
    <property type="entry name" value="Resolv_N"/>
</dbReference>
<dbReference type="EMBL" id="WDAG01000007">
    <property type="protein sequence ID" value="KAB6660700.1"/>
    <property type="molecule type" value="Genomic_DNA"/>
</dbReference>
<evidence type="ECO:0000259" key="2">
    <source>
        <dbReference type="SMART" id="SM00857"/>
    </source>
</evidence>
<organism evidence="9 11">
    <name type="scientific">Phocaeicola vulgatus</name>
    <name type="common">Bacteroides vulgatus</name>
    <dbReference type="NCBI Taxonomy" id="821"/>
    <lineage>
        <taxon>Bacteria</taxon>
        <taxon>Pseudomonadati</taxon>
        <taxon>Bacteroidota</taxon>
        <taxon>Bacteroidia</taxon>
        <taxon>Bacteroidales</taxon>
        <taxon>Bacteroidaceae</taxon>
        <taxon>Phocaeicola</taxon>
    </lineage>
</organism>
<dbReference type="Proteomes" id="UP000462015">
    <property type="component" value="Unassembled WGS sequence"/>
</dbReference>
<proteinExistence type="predicted"/>
<evidence type="ECO:0000313" key="6">
    <source>
        <dbReference type="EMBL" id="KAB6695406.1"/>
    </source>
</evidence>
<evidence type="ECO:0000313" key="3">
    <source>
        <dbReference type="EMBL" id="KAB6558470.1"/>
    </source>
</evidence>
<accession>A0A395UNB3</accession>
<dbReference type="SUPFAM" id="SSF53041">
    <property type="entry name" value="Resolvase-like"/>
    <property type="match status" value="1"/>
</dbReference>
<evidence type="ECO:0000313" key="8">
    <source>
        <dbReference type="EMBL" id="RGM39617.1"/>
    </source>
</evidence>
<dbReference type="Proteomes" id="UP000261003">
    <property type="component" value="Unassembled WGS sequence"/>
</dbReference>
<dbReference type="GO" id="GO:0003677">
    <property type="term" value="F:DNA binding"/>
    <property type="evidence" value="ECO:0007669"/>
    <property type="project" value="InterPro"/>
</dbReference>
<dbReference type="Proteomes" id="UP000266497">
    <property type="component" value="Unassembled WGS sequence"/>
</dbReference>
<evidence type="ECO:0000313" key="11">
    <source>
        <dbReference type="Proteomes" id="UP000266497"/>
    </source>
</evidence>
<dbReference type="Proteomes" id="UP000437380">
    <property type="component" value="Unassembled WGS sequence"/>
</dbReference>
<evidence type="ECO:0000313" key="4">
    <source>
        <dbReference type="EMBL" id="KAB6631760.1"/>
    </source>
</evidence>
<feature type="domain" description="Resolvase/invertase-type recombinase catalytic" evidence="2">
    <location>
        <begin position="3"/>
        <end position="129"/>
    </location>
</feature>
<evidence type="ECO:0000256" key="1">
    <source>
        <dbReference type="SAM" id="MobiDB-lite"/>
    </source>
</evidence>
<dbReference type="RefSeq" id="WP_072066722.1">
    <property type="nucleotide sequence ID" value="NZ_CAJTAS010000040.1"/>
</dbReference>
<feature type="region of interest" description="Disordered" evidence="1">
    <location>
        <begin position="195"/>
        <end position="217"/>
    </location>
</feature>